<dbReference type="PROSITE" id="PS50097">
    <property type="entry name" value="BTB"/>
    <property type="match status" value="1"/>
</dbReference>
<feature type="region of interest" description="Disordered" evidence="2">
    <location>
        <begin position="1"/>
        <end position="28"/>
    </location>
</feature>
<evidence type="ECO:0000313" key="5">
    <source>
        <dbReference type="Proteomes" id="UP000054558"/>
    </source>
</evidence>
<proteinExistence type="predicted"/>
<organism evidence="4 5">
    <name type="scientific">Klebsormidium nitens</name>
    <name type="common">Green alga</name>
    <name type="synonym">Ulothrix nitens</name>
    <dbReference type="NCBI Taxonomy" id="105231"/>
    <lineage>
        <taxon>Eukaryota</taxon>
        <taxon>Viridiplantae</taxon>
        <taxon>Streptophyta</taxon>
        <taxon>Klebsormidiophyceae</taxon>
        <taxon>Klebsormidiales</taxon>
        <taxon>Klebsormidiaceae</taxon>
        <taxon>Klebsormidium</taxon>
    </lineage>
</organism>
<gene>
    <name evidence="4" type="ORF">KFL_000720180</name>
</gene>
<comment type="pathway">
    <text evidence="1">Protein modification; protein ubiquitination.</text>
</comment>
<dbReference type="Proteomes" id="UP000054558">
    <property type="component" value="Unassembled WGS sequence"/>
</dbReference>
<dbReference type="InterPro" id="IPR011333">
    <property type="entry name" value="SKP1/BTB/POZ_sf"/>
</dbReference>
<dbReference type="EMBL" id="DF237021">
    <property type="protein sequence ID" value="GAQ81149.1"/>
    <property type="molecule type" value="Genomic_DNA"/>
</dbReference>
<dbReference type="Pfam" id="PF00651">
    <property type="entry name" value="BTB"/>
    <property type="match status" value="1"/>
</dbReference>
<evidence type="ECO:0000313" key="4">
    <source>
        <dbReference type="EMBL" id="GAQ81149.1"/>
    </source>
</evidence>
<sequence>MDAATLDPYRVEVELPEPEGSGSDSDEEMDVAAGKKVWYSYGAKLGERPKNGTAKLYRFLIPHAVTAPEKQLESRTMSVGITDLAKRSKEGPLVISIYVKVGVPWTVLQPSVQHAFLRSGRVTQKASLLDETPATGDLSLICKDGSRVPAHAAVLAGIPYFQSKLKNDWSGADWNMHKRLDVHLPCPVDQKVVGAFLRFAYADAAPLRHIEPFEAAALQDLFSLAESTDFTALCGNVKNHVQVTEENATSWLEWLLKEHGPIARKISRKVKRVVKREVKRSFEEEQFWADINDEQLAILNKAAKRRKTVKAPDCS</sequence>
<dbReference type="InterPro" id="IPR000210">
    <property type="entry name" value="BTB/POZ_dom"/>
</dbReference>
<feature type="domain" description="BTB" evidence="3">
    <location>
        <begin position="136"/>
        <end position="209"/>
    </location>
</feature>
<reference evidence="4 5" key="1">
    <citation type="journal article" date="2014" name="Nat. Commun.">
        <title>Klebsormidium flaccidum genome reveals primary factors for plant terrestrial adaptation.</title>
        <authorList>
            <person name="Hori K."/>
            <person name="Maruyama F."/>
            <person name="Fujisawa T."/>
            <person name="Togashi T."/>
            <person name="Yamamoto N."/>
            <person name="Seo M."/>
            <person name="Sato S."/>
            <person name="Yamada T."/>
            <person name="Mori H."/>
            <person name="Tajima N."/>
            <person name="Moriyama T."/>
            <person name="Ikeuchi M."/>
            <person name="Watanabe M."/>
            <person name="Wada H."/>
            <person name="Kobayashi K."/>
            <person name="Saito M."/>
            <person name="Masuda T."/>
            <person name="Sasaki-Sekimoto Y."/>
            <person name="Mashiguchi K."/>
            <person name="Awai K."/>
            <person name="Shimojima M."/>
            <person name="Masuda S."/>
            <person name="Iwai M."/>
            <person name="Nobusawa T."/>
            <person name="Narise T."/>
            <person name="Kondo S."/>
            <person name="Saito H."/>
            <person name="Sato R."/>
            <person name="Murakawa M."/>
            <person name="Ihara Y."/>
            <person name="Oshima-Yamada Y."/>
            <person name="Ohtaka K."/>
            <person name="Satoh M."/>
            <person name="Sonobe K."/>
            <person name="Ishii M."/>
            <person name="Ohtani R."/>
            <person name="Kanamori-Sato M."/>
            <person name="Honoki R."/>
            <person name="Miyazaki D."/>
            <person name="Mochizuki H."/>
            <person name="Umetsu J."/>
            <person name="Higashi K."/>
            <person name="Shibata D."/>
            <person name="Kamiya Y."/>
            <person name="Sato N."/>
            <person name="Nakamura Y."/>
            <person name="Tabata S."/>
            <person name="Ida S."/>
            <person name="Kurokawa K."/>
            <person name="Ohta H."/>
        </authorList>
    </citation>
    <scope>NUCLEOTIDE SEQUENCE [LARGE SCALE GENOMIC DNA]</scope>
    <source>
        <strain evidence="4 5">NIES-2285</strain>
    </source>
</reference>
<evidence type="ECO:0000259" key="3">
    <source>
        <dbReference type="PROSITE" id="PS50097"/>
    </source>
</evidence>
<evidence type="ECO:0000256" key="1">
    <source>
        <dbReference type="ARBA" id="ARBA00004906"/>
    </source>
</evidence>
<dbReference type="Gene3D" id="3.30.710.10">
    <property type="entry name" value="Potassium Channel Kv1.1, Chain A"/>
    <property type="match status" value="1"/>
</dbReference>
<protein>
    <recommendedName>
        <fullName evidence="3">BTB domain-containing protein</fullName>
    </recommendedName>
</protein>
<dbReference type="SUPFAM" id="SSF54695">
    <property type="entry name" value="POZ domain"/>
    <property type="match status" value="1"/>
</dbReference>
<name>A0A1Y1HVC2_KLENI</name>
<accession>A0A1Y1HVC2</accession>
<keyword evidence="5" id="KW-1185">Reference proteome</keyword>
<dbReference type="AlphaFoldDB" id="A0A1Y1HVC2"/>
<evidence type="ECO:0000256" key="2">
    <source>
        <dbReference type="SAM" id="MobiDB-lite"/>
    </source>
</evidence>